<dbReference type="Pfam" id="PF03721">
    <property type="entry name" value="UDPG_MGDP_dh_N"/>
    <property type="match status" value="1"/>
</dbReference>
<feature type="domain" description="UDP-glucose/GDP-mannose dehydrogenase C-terminal" evidence="8">
    <location>
        <begin position="313"/>
        <end position="410"/>
    </location>
</feature>
<evidence type="ECO:0000256" key="7">
    <source>
        <dbReference type="PIRNR" id="PIRNR000124"/>
    </source>
</evidence>
<dbReference type="EMBL" id="JAKIJS010000001">
    <property type="protein sequence ID" value="MCF6136902.1"/>
    <property type="molecule type" value="Genomic_DNA"/>
</dbReference>
<reference evidence="9 10" key="1">
    <citation type="submission" date="2022-01" db="EMBL/GenBank/DDBJ databases">
        <title>Alkalihalobacillus sp. EGI L200015, a novel bacterium isolated from a salt lake sediment.</title>
        <authorList>
            <person name="Gao L."/>
            <person name="Fang B.-Z."/>
            <person name="Li W.-J."/>
        </authorList>
    </citation>
    <scope>NUCLEOTIDE SEQUENCE [LARGE SCALE GENOMIC DNA]</scope>
    <source>
        <strain evidence="9 10">KCTC 12718</strain>
    </source>
</reference>
<dbReference type="SUPFAM" id="SSF48179">
    <property type="entry name" value="6-phosphogluconate dehydrogenase C-terminal domain-like"/>
    <property type="match status" value="1"/>
</dbReference>
<evidence type="ECO:0000256" key="2">
    <source>
        <dbReference type="ARBA" id="ARBA00006601"/>
    </source>
</evidence>
<comment type="similarity">
    <text evidence="2 7">Belongs to the UDP-glucose/GDP-mannose dehydrogenase family.</text>
</comment>
<dbReference type="InterPro" id="IPR014026">
    <property type="entry name" value="UDP-Glc/GDP-Man_DH_dimer"/>
</dbReference>
<dbReference type="EC" id="1.1.1.22" evidence="3 7"/>
<dbReference type="InterPro" id="IPR028357">
    <property type="entry name" value="UDPglc_DH_bac"/>
</dbReference>
<dbReference type="PANTHER" id="PTHR43750">
    <property type="entry name" value="UDP-GLUCOSE 6-DEHYDROGENASE TUAD"/>
    <property type="match status" value="1"/>
</dbReference>
<dbReference type="Pfam" id="PF00984">
    <property type="entry name" value="UDPG_MGDP_dh"/>
    <property type="match status" value="1"/>
</dbReference>
<name>A0ABS9GVR4_9BACL</name>
<dbReference type="Gene3D" id="1.20.5.100">
    <property type="entry name" value="Cytochrome c1, transmembrane anchor, C-terminal"/>
    <property type="match status" value="1"/>
</dbReference>
<dbReference type="Pfam" id="PF03720">
    <property type="entry name" value="UDPG_MGDP_dh_C"/>
    <property type="match status" value="1"/>
</dbReference>
<dbReference type="NCBIfam" id="TIGR03026">
    <property type="entry name" value="NDP-sugDHase"/>
    <property type="match status" value="1"/>
</dbReference>
<evidence type="ECO:0000256" key="3">
    <source>
        <dbReference type="ARBA" id="ARBA00012954"/>
    </source>
</evidence>
<dbReference type="SUPFAM" id="SSF51735">
    <property type="entry name" value="NAD(P)-binding Rossmann-fold domains"/>
    <property type="match status" value="1"/>
</dbReference>
<dbReference type="InterPro" id="IPR036291">
    <property type="entry name" value="NAD(P)-bd_dom_sf"/>
</dbReference>
<dbReference type="SMART" id="SM00984">
    <property type="entry name" value="UDPG_MGDP_dh_C"/>
    <property type="match status" value="1"/>
</dbReference>
<protein>
    <recommendedName>
        <fullName evidence="3 7">UDP-glucose 6-dehydrogenase</fullName>
        <ecNumber evidence="3 7">1.1.1.22</ecNumber>
    </recommendedName>
</protein>
<dbReference type="Proteomes" id="UP001649381">
    <property type="component" value="Unassembled WGS sequence"/>
</dbReference>
<dbReference type="InterPro" id="IPR014027">
    <property type="entry name" value="UDP-Glc/GDP-Man_DH_C"/>
</dbReference>
<keyword evidence="4 7" id="KW-0560">Oxidoreductase</keyword>
<dbReference type="PIRSF" id="PIRSF000124">
    <property type="entry name" value="UDPglc_GDPman_dh"/>
    <property type="match status" value="1"/>
</dbReference>
<dbReference type="RefSeq" id="WP_236332045.1">
    <property type="nucleotide sequence ID" value="NZ_JAKIJS010000001.1"/>
</dbReference>
<dbReference type="InterPro" id="IPR036220">
    <property type="entry name" value="UDP-Glc/GDP-Man_DH_C_sf"/>
</dbReference>
<evidence type="ECO:0000313" key="9">
    <source>
        <dbReference type="EMBL" id="MCF6136902.1"/>
    </source>
</evidence>
<evidence type="ECO:0000256" key="4">
    <source>
        <dbReference type="ARBA" id="ARBA00023002"/>
    </source>
</evidence>
<dbReference type="InterPro" id="IPR001732">
    <property type="entry name" value="UDP-Glc/GDP-Man_DH_N"/>
</dbReference>
<dbReference type="PIRSF" id="PIRSF500134">
    <property type="entry name" value="UDPglc_DH_bac"/>
    <property type="match status" value="1"/>
</dbReference>
<evidence type="ECO:0000313" key="10">
    <source>
        <dbReference type="Proteomes" id="UP001649381"/>
    </source>
</evidence>
<comment type="pathway">
    <text evidence="1">Nucleotide-sugar biosynthesis; UDP-alpha-D-glucuronate biosynthesis; UDP-alpha-D-glucuronate from UDP-alpha-D-glucose: step 1/1.</text>
</comment>
<comment type="caution">
    <text evidence="9">The sequence shown here is derived from an EMBL/GenBank/DDBJ whole genome shotgun (WGS) entry which is preliminary data.</text>
</comment>
<organism evidence="9 10">
    <name type="scientific">Pseudalkalibacillus berkeleyi</name>
    <dbReference type="NCBI Taxonomy" id="1069813"/>
    <lineage>
        <taxon>Bacteria</taxon>
        <taxon>Bacillati</taxon>
        <taxon>Bacillota</taxon>
        <taxon>Bacilli</taxon>
        <taxon>Bacillales</taxon>
        <taxon>Fictibacillaceae</taxon>
        <taxon>Pseudalkalibacillus</taxon>
    </lineage>
</organism>
<dbReference type="Gene3D" id="3.40.50.720">
    <property type="entry name" value="NAD(P)-binding Rossmann-like Domain"/>
    <property type="match status" value="2"/>
</dbReference>
<evidence type="ECO:0000256" key="1">
    <source>
        <dbReference type="ARBA" id="ARBA00004701"/>
    </source>
</evidence>
<comment type="catalytic activity">
    <reaction evidence="6 7">
        <text>UDP-alpha-D-glucose + 2 NAD(+) + H2O = UDP-alpha-D-glucuronate + 2 NADH + 3 H(+)</text>
        <dbReference type="Rhea" id="RHEA:23596"/>
        <dbReference type="ChEBI" id="CHEBI:15377"/>
        <dbReference type="ChEBI" id="CHEBI:15378"/>
        <dbReference type="ChEBI" id="CHEBI:57540"/>
        <dbReference type="ChEBI" id="CHEBI:57945"/>
        <dbReference type="ChEBI" id="CHEBI:58052"/>
        <dbReference type="ChEBI" id="CHEBI:58885"/>
        <dbReference type="EC" id="1.1.1.22"/>
    </reaction>
</comment>
<proteinExistence type="inferred from homology"/>
<evidence type="ECO:0000259" key="8">
    <source>
        <dbReference type="SMART" id="SM00984"/>
    </source>
</evidence>
<keyword evidence="10" id="KW-1185">Reference proteome</keyword>
<gene>
    <name evidence="9" type="ORF">L2716_04105</name>
</gene>
<dbReference type="SUPFAM" id="SSF52413">
    <property type="entry name" value="UDP-glucose/GDP-mannose dehydrogenase C-terminal domain"/>
    <property type="match status" value="1"/>
</dbReference>
<evidence type="ECO:0000256" key="5">
    <source>
        <dbReference type="ARBA" id="ARBA00023027"/>
    </source>
</evidence>
<dbReference type="PANTHER" id="PTHR43750:SF3">
    <property type="entry name" value="UDP-GLUCOSE 6-DEHYDROGENASE TUAD"/>
    <property type="match status" value="1"/>
</dbReference>
<dbReference type="InterPro" id="IPR008927">
    <property type="entry name" value="6-PGluconate_DH-like_C_sf"/>
</dbReference>
<keyword evidence="5 7" id="KW-0520">NAD</keyword>
<evidence type="ECO:0000256" key="6">
    <source>
        <dbReference type="ARBA" id="ARBA00047473"/>
    </source>
</evidence>
<dbReference type="InterPro" id="IPR017476">
    <property type="entry name" value="UDP-Glc/GDP-Man"/>
</dbReference>
<accession>A0ABS9GVR4</accession>
<sequence length="426" mass="47073">MNICVIGCGYVGLTTGAMLSKWGHQVTCVDTDDEKIKLLLSGKCPIVEEGLEELIQEQLENKSLHFSNEVIASIQKNAIIFVAVGTPSHDKGETDLSYINSVIDHLQCAINEPKTIIIKSTVPPGTNDYIMQKLIQSGVPTHNCTVISNPEFLREGSALSDLQHPDKVVVGGRNESDLEVILELYKDISSNYIFTSPINAEIIKYASNAFLATKVSFINQMQIICEVYNGDITTVSEALGTDPRIGPHFLKAGLGYGGYCLPKDIQSLSFAAQTKGIQPTLLEAVEQINRNQIGNYVHKIVETLGCIDKKKITIWGLSFKPNTDDCRDSPSLRLIESLQDQGAILTTYDPIANHTIKGTYQCTDIYNSVIDAEMIVVATEWNKFLNVDWLLISKLMKGKHVLDARNCLRKSELEVHGLQYVAIGRN</sequence>